<feature type="compositionally biased region" description="Polar residues" evidence="12">
    <location>
        <begin position="1016"/>
        <end position="1026"/>
    </location>
</feature>
<evidence type="ECO:0000256" key="10">
    <source>
        <dbReference type="ARBA" id="ARBA00022932"/>
    </source>
</evidence>
<feature type="compositionally biased region" description="Gly residues" evidence="12">
    <location>
        <begin position="850"/>
        <end position="859"/>
    </location>
</feature>
<feature type="compositionally biased region" description="Low complexity" evidence="12">
    <location>
        <begin position="926"/>
        <end position="954"/>
    </location>
</feature>
<dbReference type="InterPro" id="IPR012763">
    <property type="entry name" value="DNA_pol_III_sug/sutau_N"/>
</dbReference>
<dbReference type="GO" id="GO:0006261">
    <property type="term" value="P:DNA-templated DNA replication"/>
    <property type="evidence" value="ECO:0007669"/>
    <property type="project" value="TreeGrafter"/>
</dbReference>
<accession>A0A8J2XLM3</accession>
<dbReference type="AlphaFoldDB" id="A0A8J2XLM3"/>
<feature type="compositionally biased region" description="Low complexity" evidence="12">
    <location>
        <begin position="837"/>
        <end position="848"/>
    </location>
</feature>
<dbReference type="CDD" id="cd00009">
    <property type="entry name" value="AAA"/>
    <property type="match status" value="1"/>
</dbReference>
<dbReference type="RefSeq" id="WP_188551587.1">
    <property type="nucleotide sequence ID" value="NZ_BMFY01000014.1"/>
</dbReference>
<gene>
    <name evidence="14" type="ORF">GCM10011333_28790</name>
</gene>
<evidence type="ECO:0000256" key="12">
    <source>
        <dbReference type="SAM" id="MobiDB-lite"/>
    </source>
</evidence>
<dbReference type="GO" id="GO:0046872">
    <property type="term" value="F:metal ion binding"/>
    <property type="evidence" value="ECO:0007669"/>
    <property type="project" value="UniProtKB-KW"/>
</dbReference>
<evidence type="ECO:0000256" key="1">
    <source>
        <dbReference type="ARBA" id="ARBA00006360"/>
    </source>
</evidence>
<protein>
    <recommendedName>
        <fullName evidence="2">DNA-directed DNA polymerase</fullName>
        <ecNumber evidence="2">2.7.7.7</ecNumber>
    </recommendedName>
</protein>
<feature type="domain" description="AAA+ ATPase" evidence="13">
    <location>
        <begin position="36"/>
        <end position="177"/>
    </location>
</feature>
<dbReference type="CDD" id="cd18137">
    <property type="entry name" value="HLD_clamp_pol_III_gamma_tau"/>
    <property type="match status" value="1"/>
</dbReference>
<evidence type="ECO:0000256" key="8">
    <source>
        <dbReference type="ARBA" id="ARBA00022833"/>
    </source>
</evidence>
<keyword evidence="15" id="KW-1185">Reference proteome</keyword>
<dbReference type="Gene3D" id="1.10.8.60">
    <property type="match status" value="1"/>
</dbReference>
<dbReference type="GO" id="GO:0005524">
    <property type="term" value="F:ATP binding"/>
    <property type="evidence" value="ECO:0007669"/>
    <property type="project" value="UniProtKB-KW"/>
</dbReference>
<dbReference type="GO" id="GO:0009360">
    <property type="term" value="C:DNA polymerase III complex"/>
    <property type="evidence" value="ECO:0007669"/>
    <property type="project" value="InterPro"/>
</dbReference>
<dbReference type="Gene3D" id="1.20.272.10">
    <property type="match status" value="1"/>
</dbReference>
<dbReference type="InterPro" id="IPR008921">
    <property type="entry name" value="DNA_pol3_clamp-load_cplx_C"/>
</dbReference>
<dbReference type="Pfam" id="PF13177">
    <property type="entry name" value="DNA_pol3_delta2"/>
    <property type="match status" value="1"/>
</dbReference>
<feature type="region of interest" description="Disordered" evidence="12">
    <location>
        <begin position="627"/>
        <end position="1073"/>
    </location>
</feature>
<evidence type="ECO:0000259" key="13">
    <source>
        <dbReference type="SMART" id="SM00382"/>
    </source>
</evidence>
<evidence type="ECO:0000256" key="2">
    <source>
        <dbReference type="ARBA" id="ARBA00012417"/>
    </source>
</evidence>
<proteinExistence type="inferred from homology"/>
<dbReference type="EMBL" id="BMFY01000014">
    <property type="protein sequence ID" value="GGA23986.1"/>
    <property type="molecule type" value="Genomic_DNA"/>
</dbReference>
<keyword evidence="8" id="KW-0862">Zinc</keyword>
<evidence type="ECO:0000256" key="9">
    <source>
        <dbReference type="ARBA" id="ARBA00022840"/>
    </source>
</evidence>
<feature type="compositionally biased region" description="Low complexity" evidence="12">
    <location>
        <begin position="429"/>
        <end position="443"/>
    </location>
</feature>
<keyword evidence="10" id="KW-0239">DNA-directed DNA polymerase</keyword>
<comment type="caution">
    <text evidence="14">The sequence shown here is derived from an EMBL/GenBank/DDBJ whole genome shotgun (WGS) entry which is preliminary data.</text>
</comment>
<dbReference type="InterPro" id="IPR027417">
    <property type="entry name" value="P-loop_NTPase"/>
</dbReference>
<reference evidence="14" key="2">
    <citation type="submission" date="2020-09" db="EMBL/GenBank/DDBJ databases">
        <authorList>
            <person name="Sun Q."/>
            <person name="Zhou Y."/>
        </authorList>
    </citation>
    <scope>NUCLEOTIDE SEQUENCE</scope>
    <source>
        <strain evidence="14">CGMCC 1.12785</strain>
    </source>
</reference>
<keyword evidence="7" id="KW-0547">Nucleotide-binding</keyword>
<dbReference type="InterPro" id="IPR022754">
    <property type="entry name" value="DNA_pol_III_gamma-3"/>
</dbReference>
<dbReference type="SUPFAM" id="SSF52540">
    <property type="entry name" value="P-loop containing nucleoside triphosphate hydrolases"/>
    <property type="match status" value="1"/>
</dbReference>
<dbReference type="SMART" id="SM00382">
    <property type="entry name" value="AAA"/>
    <property type="match status" value="1"/>
</dbReference>
<reference evidence="14" key="1">
    <citation type="journal article" date="2014" name="Int. J. Syst. Evol. Microbiol.">
        <title>Complete genome sequence of Corynebacterium casei LMG S-19264T (=DSM 44701T), isolated from a smear-ripened cheese.</title>
        <authorList>
            <consortium name="US DOE Joint Genome Institute (JGI-PGF)"/>
            <person name="Walter F."/>
            <person name="Albersmeier A."/>
            <person name="Kalinowski J."/>
            <person name="Ruckert C."/>
        </authorList>
    </citation>
    <scope>NUCLEOTIDE SEQUENCE</scope>
    <source>
        <strain evidence="14">CGMCC 1.12785</strain>
    </source>
</reference>
<keyword evidence="3" id="KW-0808">Transferase</keyword>
<feature type="compositionally biased region" description="Gly residues" evidence="12">
    <location>
        <begin position="955"/>
        <end position="972"/>
    </location>
</feature>
<keyword evidence="9" id="KW-0067">ATP-binding</keyword>
<evidence type="ECO:0000256" key="5">
    <source>
        <dbReference type="ARBA" id="ARBA00022705"/>
    </source>
</evidence>
<dbReference type="GO" id="GO:0003677">
    <property type="term" value="F:DNA binding"/>
    <property type="evidence" value="ECO:0007669"/>
    <property type="project" value="InterPro"/>
</dbReference>
<keyword evidence="4" id="KW-0548">Nucleotidyltransferase</keyword>
<evidence type="ECO:0000256" key="6">
    <source>
        <dbReference type="ARBA" id="ARBA00022723"/>
    </source>
</evidence>
<dbReference type="Pfam" id="PF12169">
    <property type="entry name" value="DNA_pol3_gamma3"/>
    <property type="match status" value="1"/>
</dbReference>
<feature type="compositionally biased region" description="Basic and acidic residues" evidence="12">
    <location>
        <begin position="664"/>
        <end position="673"/>
    </location>
</feature>
<evidence type="ECO:0000256" key="11">
    <source>
        <dbReference type="ARBA" id="ARBA00049244"/>
    </source>
</evidence>
<dbReference type="NCBIfam" id="NF005846">
    <property type="entry name" value="PRK07764.1-6"/>
    <property type="match status" value="1"/>
</dbReference>
<comment type="similarity">
    <text evidence="1">Belongs to the DnaX/STICHEL family.</text>
</comment>
<feature type="compositionally biased region" description="Polar residues" evidence="12">
    <location>
        <begin position="460"/>
        <end position="470"/>
    </location>
</feature>
<comment type="catalytic activity">
    <reaction evidence="11">
        <text>DNA(n) + a 2'-deoxyribonucleoside 5'-triphosphate = DNA(n+1) + diphosphate</text>
        <dbReference type="Rhea" id="RHEA:22508"/>
        <dbReference type="Rhea" id="RHEA-COMP:17339"/>
        <dbReference type="Rhea" id="RHEA-COMP:17340"/>
        <dbReference type="ChEBI" id="CHEBI:33019"/>
        <dbReference type="ChEBI" id="CHEBI:61560"/>
        <dbReference type="ChEBI" id="CHEBI:173112"/>
        <dbReference type="EC" id="2.7.7.7"/>
    </reaction>
</comment>
<dbReference type="PANTHER" id="PTHR11669:SF0">
    <property type="entry name" value="PROTEIN STICHEL-LIKE 2"/>
    <property type="match status" value="1"/>
</dbReference>
<dbReference type="NCBIfam" id="TIGR02397">
    <property type="entry name" value="dnaX_nterm"/>
    <property type="match status" value="1"/>
</dbReference>
<dbReference type="InterPro" id="IPR003593">
    <property type="entry name" value="AAA+_ATPase"/>
</dbReference>
<evidence type="ECO:0000256" key="4">
    <source>
        <dbReference type="ARBA" id="ARBA00022695"/>
    </source>
</evidence>
<dbReference type="PANTHER" id="PTHR11669">
    <property type="entry name" value="REPLICATION FACTOR C / DNA POLYMERASE III GAMMA-TAU SUBUNIT"/>
    <property type="match status" value="1"/>
</dbReference>
<feature type="compositionally biased region" description="Low complexity" evidence="12">
    <location>
        <begin position="473"/>
        <end position="520"/>
    </location>
</feature>
<dbReference type="Proteomes" id="UP000616114">
    <property type="component" value="Unassembled WGS sequence"/>
</dbReference>
<dbReference type="Gene3D" id="3.40.50.300">
    <property type="entry name" value="P-loop containing nucleotide triphosphate hydrolases"/>
    <property type="match status" value="1"/>
</dbReference>
<feature type="compositionally biased region" description="Basic and acidic residues" evidence="12">
    <location>
        <begin position="891"/>
        <end position="901"/>
    </location>
</feature>
<dbReference type="InterPro" id="IPR045085">
    <property type="entry name" value="HLD_clamp_pol_III_gamma_tau"/>
</dbReference>
<sequence length="1096" mass="112500">MSTALYRRYRPDTFDEVIGQEHVTDPLKAALARNRVNHAYLFSGPRGCGKTTSARILARCLNCAEGPTPTPCGQCDSCRELAPGGGGSLDVIEIDAASHNGVDDARDLRERAVFAPARDRFKVFILDEAHMVTTQGFNALLKLVEEPPPHVKFIFATTEPDKVIGTIRSRTHHYPFRLVPPERLVQYLEQLSERERVPVGKGVLPLVVRAGGGSVRDTLSVLDQLMAGAGEDGIDYERAVALLGYTHAALLDDVVDGLAAGDGAAVYRVVERVIESGHDPRRFVEDLLERFRDLIVIDAAADAAPALLPDLPADQLERMMLQARGLGAAELSRAADVVHAGLGEMSGATSPRLQLDLICARLLLPSAEGSAQALQARLERMERRIGMGATGTAAGGTGAIAEPSVAPARAASHTRGRESSPEPAAALRQDQSPAAQSAPPVQAKTPPPAAGSAGPVTAPQPVTESATESATEPGPASSLSAPAQSAQPQPAEATPSVAAQPESAQPAQAEEPAQSQPAPAGEDPRATAAETASHGQGTPGAPGPGGTEIDAIRRGWPGILNELSGIRKLVWALVNQDATAHSFERGVLTLGFRTPGLAQRFTKSDFGPAVAQAVQQHLGISCTVAAIADDGPAGHPPAGQDPEPDGPGPVPQGPPATQQGAHVRQPEAARSEVHPAGVDSGSQDAVPADASPAGGEAPPPPRNEGIRSAAPAQESSGAVDEPVPSPSSVEDHWRPVEPPSNDPEDPWYTPAEDWGEPGLEPERPDQNQPAAGPAPEPQTSAGDRWVEAPAPIVPAPEDLDEDPEPASASAPESEGYQPTDYLGAYADLEGAFDDHPAQPAQPAGPSGATRGSGPGGPEAHGGYPVTGQPADTESALHAGPESAAAGSRIAEAQRGREEAAARLRQFFTEPSVTGATATNGGGPGNNGAVPANDGARWSESSTVPTSTGPSSNGIGPSGSGTGPPGNGAGPSGNGTASSGNGTGPKAGGAAAHQEPGHGTPRPGPFQQPVPSRDGTSDQPGPFQQPQPARGDGAQAPGGQRHGRGTGGRGARQAADPQHHEDDVVSADDPDEATRYMEAPALIEQRLGGVIIEDIRE</sequence>
<keyword evidence="6" id="KW-0479">Metal-binding</keyword>
<organism evidence="14 15">
    <name type="scientific">Sediminivirga luteola</name>
    <dbReference type="NCBI Taxonomy" id="1774748"/>
    <lineage>
        <taxon>Bacteria</taxon>
        <taxon>Bacillati</taxon>
        <taxon>Actinomycetota</taxon>
        <taxon>Actinomycetes</taxon>
        <taxon>Micrococcales</taxon>
        <taxon>Brevibacteriaceae</taxon>
        <taxon>Sediminivirga</taxon>
    </lineage>
</organism>
<dbReference type="GO" id="GO:0003887">
    <property type="term" value="F:DNA-directed DNA polymerase activity"/>
    <property type="evidence" value="ECO:0007669"/>
    <property type="project" value="UniProtKB-KW"/>
</dbReference>
<evidence type="ECO:0000256" key="7">
    <source>
        <dbReference type="ARBA" id="ARBA00022741"/>
    </source>
</evidence>
<evidence type="ECO:0000313" key="14">
    <source>
        <dbReference type="EMBL" id="GGA23986.1"/>
    </source>
</evidence>
<name>A0A8J2XLM3_9MICO</name>
<dbReference type="FunFam" id="3.40.50.300:FF:000014">
    <property type="entry name" value="DNA polymerase III subunit gamma/tau"/>
    <property type="match status" value="1"/>
</dbReference>
<dbReference type="EC" id="2.7.7.7" evidence="2"/>
<evidence type="ECO:0000256" key="3">
    <source>
        <dbReference type="ARBA" id="ARBA00022679"/>
    </source>
</evidence>
<dbReference type="SUPFAM" id="SSF48019">
    <property type="entry name" value="post-AAA+ oligomerization domain-like"/>
    <property type="match status" value="1"/>
</dbReference>
<feature type="compositionally biased region" description="Low complexity" evidence="12">
    <location>
        <begin position="687"/>
        <end position="696"/>
    </location>
</feature>
<evidence type="ECO:0000313" key="15">
    <source>
        <dbReference type="Proteomes" id="UP000616114"/>
    </source>
</evidence>
<keyword evidence="5" id="KW-0235">DNA replication</keyword>
<feature type="region of interest" description="Disordered" evidence="12">
    <location>
        <begin position="389"/>
        <end position="550"/>
    </location>
</feature>
<feature type="compositionally biased region" description="Low complexity" evidence="12">
    <location>
        <begin position="805"/>
        <end position="814"/>
    </location>
</feature>
<dbReference type="Pfam" id="PF22608">
    <property type="entry name" value="DNAX_ATPase_lid"/>
    <property type="match status" value="1"/>
</dbReference>
<feature type="compositionally biased region" description="Pro residues" evidence="12">
    <location>
        <begin position="645"/>
        <end position="654"/>
    </location>
</feature>
<feature type="compositionally biased region" description="Gly residues" evidence="12">
    <location>
        <begin position="537"/>
        <end position="546"/>
    </location>
</feature>
<dbReference type="InterPro" id="IPR050238">
    <property type="entry name" value="DNA_Rep/Repair_Clamp_Loader"/>
</dbReference>